<dbReference type="Gene3D" id="1.10.10.10">
    <property type="entry name" value="Winged helix-like DNA-binding domain superfamily/Winged helix DNA-binding domain"/>
    <property type="match status" value="1"/>
</dbReference>
<dbReference type="RefSeq" id="WP_044039282.1">
    <property type="nucleotide sequence ID" value="NZ_HG917868.1"/>
</dbReference>
<dbReference type="Proteomes" id="UP000019426">
    <property type="component" value="Chromosome M2/40_rep1"/>
</dbReference>
<dbReference type="PATRIC" id="fig|1216932.3.peg.2312"/>
<reference evidence="2 3" key="1">
    <citation type="submission" date="2013-11" db="EMBL/GenBank/DDBJ databases">
        <title>Complete genome sequence of Clostridum sp. M2/40.</title>
        <authorList>
            <person name="Wibberg D."/>
            <person name="Puehler A."/>
            <person name="Schlueter A."/>
        </authorList>
    </citation>
    <scope>NUCLEOTIDE SEQUENCE [LARGE SCALE GENOMIC DNA]</scope>
    <source>
        <strain evidence="3">M2/40</strain>
    </source>
</reference>
<evidence type="ECO:0000313" key="2">
    <source>
        <dbReference type="EMBL" id="CDM69471.1"/>
    </source>
</evidence>
<accession>W6RXT9</accession>
<name>W6RXT9_9CLOT</name>
<organism evidence="2 3">
    <name type="scientific">Clostridium bornimense</name>
    <dbReference type="NCBI Taxonomy" id="1216932"/>
    <lineage>
        <taxon>Bacteria</taxon>
        <taxon>Bacillati</taxon>
        <taxon>Bacillota</taxon>
        <taxon>Clostridia</taxon>
        <taxon>Eubacteriales</taxon>
        <taxon>Clostridiaceae</taxon>
        <taxon>Clostridium</taxon>
    </lineage>
</organism>
<dbReference type="eggNOG" id="COG2345">
    <property type="taxonomic scope" value="Bacteria"/>
</dbReference>
<dbReference type="Pfam" id="PF08279">
    <property type="entry name" value="HTH_11"/>
    <property type="match status" value="1"/>
</dbReference>
<dbReference type="OrthoDB" id="15623at2"/>
<dbReference type="STRING" id="1216932.CM240_2334"/>
<sequence>MEIKDKVLEALKNSAEPMKGGEIAEATGIDKKEVDKAIKALKTEGTIISPKRCYYGIAE</sequence>
<feature type="domain" description="Helix-turn-helix type 11" evidence="1">
    <location>
        <begin position="6"/>
        <end position="49"/>
    </location>
</feature>
<dbReference type="HOGENOM" id="CLU_203781_1_0_9"/>
<dbReference type="InterPro" id="IPR036388">
    <property type="entry name" value="WH-like_DNA-bd_sf"/>
</dbReference>
<dbReference type="SUPFAM" id="SSF46785">
    <property type="entry name" value="Winged helix' DNA-binding domain"/>
    <property type="match status" value="1"/>
</dbReference>
<gene>
    <name evidence="2" type="ORF">CM240_2334</name>
</gene>
<evidence type="ECO:0000313" key="3">
    <source>
        <dbReference type="Proteomes" id="UP000019426"/>
    </source>
</evidence>
<dbReference type="InterPro" id="IPR036390">
    <property type="entry name" value="WH_DNA-bd_sf"/>
</dbReference>
<dbReference type="EMBL" id="HG917868">
    <property type="protein sequence ID" value="CDM69471.1"/>
    <property type="molecule type" value="Genomic_DNA"/>
</dbReference>
<protein>
    <recommendedName>
        <fullName evidence="1">Helix-turn-helix type 11 domain-containing protein</fullName>
    </recommendedName>
</protein>
<proteinExistence type="predicted"/>
<dbReference type="KEGG" id="clt:CM240_2334"/>
<dbReference type="InterPro" id="IPR013196">
    <property type="entry name" value="HTH_11"/>
</dbReference>
<dbReference type="AlphaFoldDB" id="W6RXT9"/>
<evidence type="ECO:0000259" key="1">
    <source>
        <dbReference type="Pfam" id="PF08279"/>
    </source>
</evidence>
<keyword evidence="3" id="KW-1185">Reference proteome</keyword>